<dbReference type="InterPro" id="IPR012902">
    <property type="entry name" value="N_methyl_site"/>
</dbReference>
<keyword evidence="2" id="KW-1003">Cell membrane</keyword>
<evidence type="ECO:0000256" key="1">
    <source>
        <dbReference type="ARBA" id="ARBA00004377"/>
    </source>
</evidence>
<dbReference type="Pfam" id="PF07963">
    <property type="entry name" value="N_methyl"/>
    <property type="match status" value="1"/>
</dbReference>
<protein>
    <submittedName>
        <fullName evidence="9">Prepilin-type N-terminal cleavage/methylation domain-containing protein</fullName>
    </submittedName>
</protein>
<gene>
    <name evidence="9" type="ORF">FHP08_16025</name>
</gene>
<comment type="caution">
    <text evidence="9">The sequence shown here is derived from an EMBL/GenBank/DDBJ whole genome shotgun (WGS) entry which is preliminary data.</text>
</comment>
<dbReference type="PROSITE" id="PS00409">
    <property type="entry name" value="PROKAR_NTER_METHYL"/>
    <property type="match status" value="1"/>
</dbReference>
<sequence>MRFRRSRGFTLLELLVAVALLAVLALLSWRGMGSVIAGRDSIVERSDELRALTVVMSQMEEDLRRSWAVRLLGLSVPPVGFSTGNDREPPSLTILREAPGDDTTQIQRVVWRLRDGTIERGFSAWTVPIPGVTNPVPDIPFTWQPVVRGIEALELRGWLDGRGWLPAGVLAASQASEMAAEAARAEQLARAAQMGQPAQPGQPGQTLPPGQAPQAGAATPASNGVLVTGVEMVLVRRGERIVRVFAVAD</sequence>
<dbReference type="InterPro" id="IPR045584">
    <property type="entry name" value="Pilin-like"/>
</dbReference>
<dbReference type="GO" id="GO:0015628">
    <property type="term" value="P:protein secretion by the type II secretion system"/>
    <property type="evidence" value="ECO:0007669"/>
    <property type="project" value="TreeGrafter"/>
</dbReference>
<organism evidence="9 10">
    <name type="scientific">Zeimonas arvi</name>
    <dbReference type="NCBI Taxonomy" id="2498847"/>
    <lineage>
        <taxon>Bacteria</taxon>
        <taxon>Pseudomonadati</taxon>
        <taxon>Pseudomonadota</taxon>
        <taxon>Betaproteobacteria</taxon>
        <taxon>Burkholderiales</taxon>
        <taxon>Burkholderiaceae</taxon>
        <taxon>Zeimonas</taxon>
    </lineage>
</organism>
<dbReference type="SUPFAM" id="SSF54523">
    <property type="entry name" value="Pili subunits"/>
    <property type="match status" value="1"/>
</dbReference>
<proteinExistence type="predicted"/>
<dbReference type="RefSeq" id="WP_147705499.1">
    <property type="nucleotide sequence ID" value="NZ_VDUY01000007.1"/>
</dbReference>
<evidence type="ECO:0000256" key="6">
    <source>
        <dbReference type="ARBA" id="ARBA00022989"/>
    </source>
</evidence>
<keyword evidence="7" id="KW-0472">Membrane</keyword>
<comment type="subcellular location">
    <subcellularLocation>
        <location evidence="1">Cell inner membrane</location>
        <topology evidence="1">Single-pass membrane protein</topology>
    </subcellularLocation>
</comment>
<evidence type="ECO:0000256" key="7">
    <source>
        <dbReference type="ARBA" id="ARBA00023136"/>
    </source>
</evidence>
<dbReference type="AlphaFoldDB" id="A0A5C8NSG8"/>
<dbReference type="Proteomes" id="UP000321548">
    <property type="component" value="Unassembled WGS sequence"/>
</dbReference>
<dbReference type="InterPro" id="IPR051621">
    <property type="entry name" value="T2SS_protein_J"/>
</dbReference>
<feature type="region of interest" description="Disordered" evidence="8">
    <location>
        <begin position="188"/>
        <end position="220"/>
    </location>
</feature>
<reference evidence="9 10" key="1">
    <citation type="submission" date="2019-06" db="EMBL/GenBank/DDBJ databases">
        <title>Quisquiliibacterium sp. nov., isolated from a maize field.</title>
        <authorList>
            <person name="Lin S.-Y."/>
            <person name="Tsai C.-F."/>
            <person name="Young C.-C."/>
        </authorList>
    </citation>
    <scope>NUCLEOTIDE SEQUENCE [LARGE SCALE GENOMIC DNA]</scope>
    <source>
        <strain evidence="9 10">CC-CFT501</strain>
    </source>
</reference>
<name>A0A5C8NSG8_9BURK</name>
<keyword evidence="4" id="KW-0997">Cell inner membrane</keyword>
<dbReference type="PANTHER" id="PTHR39583:SF2">
    <property type="entry name" value="TYPE II SECRETION SYSTEM PROTEIN J"/>
    <property type="match status" value="1"/>
</dbReference>
<keyword evidence="3" id="KW-0488">Methylation</keyword>
<evidence type="ECO:0000256" key="4">
    <source>
        <dbReference type="ARBA" id="ARBA00022519"/>
    </source>
</evidence>
<dbReference type="NCBIfam" id="TIGR02532">
    <property type="entry name" value="IV_pilin_GFxxxE"/>
    <property type="match status" value="1"/>
</dbReference>
<dbReference type="GO" id="GO:0005886">
    <property type="term" value="C:plasma membrane"/>
    <property type="evidence" value="ECO:0007669"/>
    <property type="project" value="UniProtKB-SubCell"/>
</dbReference>
<dbReference type="PANTHER" id="PTHR39583">
    <property type="entry name" value="TYPE II SECRETION SYSTEM PROTEIN J-RELATED"/>
    <property type="match status" value="1"/>
</dbReference>
<accession>A0A5C8NSG8</accession>
<keyword evidence="5" id="KW-0812">Transmembrane</keyword>
<evidence type="ECO:0000256" key="3">
    <source>
        <dbReference type="ARBA" id="ARBA00022481"/>
    </source>
</evidence>
<evidence type="ECO:0000313" key="10">
    <source>
        <dbReference type="Proteomes" id="UP000321548"/>
    </source>
</evidence>
<keyword evidence="10" id="KW-1185">Reference proteome</keyword>
<evidence type="ECO:0000313" key="9">
    <source>
        <dbReference type="EMBL" id="TXL63805.1"/>
    </source>
</evidence>
<evidence type="ECO:0000256" key="5">
    <source>
        <dbReference type="ARBA" id="ARBA00022692"/>
    </source>
</evidence>
<evidence type="ECO:0000256" key="8">
    <source>
        <dbReference type="SAM" id="MobiDB-lite"/>
    </source>
</evidence>
<dbReference type="OrthoDB" id="9029037at2"/>
<keyword evidence="6" id="KW-1133">Transmembrane helix</keyword>
<evidence type="ECO:0000256" key="2">
    <source>
        <dbReference type="ARBA" id="ARBA00022475"/>
    </source>
</evidence>
<dbReference type="EMBL" id="VDUY01000007">
    <property type="protein sequence ID" value="TXL63805.1"/>
    <property type="molecule type" value="Genomic_DNA"/>
</dbReference>